<dbReference type="PANTHER" id="PTHR32060:SF30">
    <property type="entry name" value="CARBOXY-TERMINAL PROCESSING PROTEASE CTPA"/>
    <property type="match status" value="1"/>
</dbReference>
<dbReference type="GO" id="GO:0006508">
    <property type="term" value="P:proteolysis"/>
    <property type="evidence" value="ECO:0007669"/>
    <property type="project" value="UniProtKB-KW"/>
</dbReference>
<dbReference type="InterPro" id="IPR005151">
    <property type="entry name" value="Tail-specific_protease"/>
</dbReference>
<dbReference type="InterPro" id="IPR001478">
    <property type="entry name" value="PDZ"/>
</dbReference>
<dbReference type="Pfam" id="PF22694">
    <property type="entry name" value="CtpB_N-like"/>
    <property type="match status" value="1"/>
</dbReference>
<keyword evidence="4 5" id="KW-0720">Serine protease</keyword>
<dbReference type="SUPFAM" id="SSF52096">
    <property type="entry name" value="ClpP/crotonase"/>
    <property type="match status" value="1"/>
</dbReference>
<dbReference type="PANTHER" id="PTHR32060">
    <property type="entry name" value="TAIL-SPECIFIC PROTEASE"/>
    <property type="match status" value="1"/>
</dbReference>
<dbReference type="Gene3D" id="3.30.750.44">
    <property type="match status" value="1"/>
</dbReference>
<dbReference type="SMART" id="SM00228">
    <property type="entry name" value="PDZ"/>
    <property type="match status" value="1"/>
</dbReference>
<evidence type="ECO:0000313" key="7">
    <source>
        <dbReference type="EMBL" id="PWL01174.1"/>
    </source>
</evidence>
<dbReference type="InterPro" id="IPR029045">
    <property type="entry name" value="ClpP/crotonase-like_dom_sf"/>
</dbReference>
<dbReference type="PROSITE" id="PS50106">
    <property type="entry name" value="PDZ"/>
    <property type="match status" value="1"/>
</dbReference>
<evidence type="ECO:0000313" key="8">
    <source>
        <dbReference type="Proteomes" id="UP000245523"/>
    </source>
</evidence>
<dbReference type="EMBL" id="QGHD01000011">
    <property type="protein sequence ID" value="PWL01174.1"/>
    <property type="molecule type" value="Genomic_DNA"/>
</dbReference>
<gene>
    <name evidence="7" type="ORF">B0H50_11148</name>
</gene>
<protein>
    <submittedName>
        <fullName evidence="7">Carboxyl-terminal processing protease</fullName>
    </submittedName>
</protein>
<evidence type="ECO:0000256" key="4">
    <source>
        <dbReference type="ARBA" id="ARBA00022825"/>
    </source>
</evidence>
<reference evidence="7 8" key="1">
    <citation type="submission" date="2018-05" db="EMBL/GenBank/DDBJ databases">
        <title>Animal gut microbial communities from fecal samples from Wisconsin, USA.</title>
        <authorList>
            <person name="Neumann A."/>
        </authorList>
    </citation>
    <scope>NUCLEOTIDE SEQUENCE [LARGE SCALE GENOMIC DNA]</scope>
    <source>
        <strain evidence="7 8">UWS4</strain>
    </source>
</reference>
<keyword evidence="8" id="KW-1185">Reference proteome</keyword>
<dbReference type="GO" id="GO:0008233">
    <property type="term" value="F:peptidase activity"/>
    <property type="evidence" value="ECO:0007669"/>
    <property type="project" value="UniProtKB-KW"/>
</dbReference>
<dbReference type="SMART" id="SM00245">
    <property type="entry name" value="TSPc"/>
    <property type="match status" value="1"/>
</dbReference>
<dbReference type="NCBIfam" id="TIGR00225">
    <property type="entry name" value="prc"/>
    <property type="match status" value="1"/>
</dbReference>
<dbReference type="CDD" id="cd06782">
    <property type="entry name" value="cpPDZ_CPP-like"/>
    <property type="match status" value="1"/>
</dbReference>
<name>A0ABX5LM54_9BACT</name>
<sequence>MRQILYVYHMKLRMSFAHCLFKTLTIAGIAVSVVFAASSKNEKKAPGDFYEELSRLNKVLSEINLKYVEDVDPAELSESAIQGMRNILDPHTAVFAPKDYEDLKVSTEGEFGGVGITISLRDNILTVISPLAGTPAFNLGIRAGDRIMKIDGKDTKGYTLDEAVSKLRGKVGTDVTVSIARAGVTELMDFTITRAKIVVHAVPFSGMISEDIGYIKLASFSLKTRDEVVSAIQKLQKQGMKKLVLDLRYNPGGLLNQAVEIGELFLKKGNVIVSTRGRTQQTESRAHKDGIVSPDVPLVVLVNQGSASAAEIVSGAIQDWDRGLIIGKTSFGKGSVQTIFPLDNQGYALKLTTAFYYLPFGRCINKPENGIKGLKIREEEELEDETETAQDSTVASADTVVVDTFFTNAGRKMYGGGGITPDVDIELDPIPWVVQVQERMAMYFKYAVKIRPSLEKQGVKVDGNWVVPDSLFTQFKDFCLKDTNFTKIKSNSLATLEILEKDLIREQNFMGDSSKTLSDTVLSAEVNALRKALEKDRDNQFGENREYIMNGIKRELLTVFQGDSASTAFTLQSDAQVKEAIKYLSDMDLYKKTISAPTKAPTKEKGKKK</sequence>
<keyword evidence="2 5" id="KW-0645">Protease</keyword>
<dbReference type="Gene3D" id="3.90.226.10">
    <property type="entry name" value="2-enoyl-CoA Hydratase, Chain A, domain 1"/>
    <property type="match status" value="1"/>
</dbReference>
<accession>A0ABX5LM54</accession>
<dbReference type="Gene3D" id="2.30.42.10">
    <property type="match status" value="1"/>
</dbReference>
<evidence type="ECO:0000256" key="1">
    <source>
        <dbReference type="ARBA" id="ARBA00009179"/>
    </source>
</evidence>
<proteinExistence type="inferred from homology"/>
<dbReference type="InterPro" id="IPR036034">
    <property type="entry name" value="PDZ_sf"/>
</dbReference>
<organism evidence="7 8">
    <name type="scientific">Hallerella porci</name>
    <dbReference type="NCBI Taxonomy" id="1945871"/>
    <lineage>
        <taxon>Bacteria</taxon>
        <taxon>Pseudomonadati</taxon>
        <taxon>Fibrobacterota</taxon>
        <taxon>Fibrobacteria</taxon>
        <taxon>Fibrobacterales</taxon>
        <taxon>Fibrobacteraceae</taxon>
        <taxon>Hallerella</taxon>
    </lineage>
</organism>
<comment type="caution">
    <text evidence="7">The sequence shown here is derived from an EMBL/GenBank/DDBJ whole genome shotgun (WGS) entry which is preliminary data.</text>
</comment>
<evidence type="ECO:0000256" key="5">
    <source>
        <dbReference type="RuleBase" id="RU004404"/>
    </source>
</evidence>
<dbReference type="CDD" id="cd07560">
    <property type="entry name" value="Peptidase_S41_CPP"/>
    <property type="match status" value="1"/>
</dbReference>
<evidence type="ECO:0000259" key="6">
    <source>
        <dbReference type="PROSITE" id="PS50106"/>
    </source>
</evidence>
<evidence type="ECO:0000256" key="2">
    <source>
        <dbReference type="ARBA" id="ARBA00022670"/>
    </source>
</evidence>
<feature type="domain" description="PDZ" evidence="6">
    <location>
        <begin position="100"/>
        <end position="168"/>
    </location>
</feature>
<keyword evidence="3 5" id="KW-0378">Hydrolase</keyword>
<dbReference type="SUPFAM" id="SSF50156">
    <property type="entry name" value="PDZ domain-like"/>
    <property type="match status" value="1"/>
</dbReference>
<dbReference type="Pfam" id="PF03572">
    <property type="entry name" value="Peptidase_S41"/>
    <property type="match status" value="1"/>
</dbReference>
<comment type="similarity">
    <text evidence="1 5">Belongs to the peptidase S41A family.</text>
</comment>
<dbReference type="InterPro" id="IPR004447">
    <property type="entry name" value="Peptidase_S41A"/>
</dbReference>
<evidence type="ECO:0000256" key="3">
    <source>
        <dbReference type="ARBA" id="ARBA00022801"/>
    </source>
</evidence>
<dbReference type="Pfam" id="PF00595">
    <property type="entry name" value="PDZ"/>
    <property type="match status" value="1"/>
</dbReference>
<dbReference type="InterPro" id="IPR055210">
    <property type="entry name" value="CtpA/B_N"/>
</dbReference>
<dbReference type="Proteomes" id="UP000245523">
    <property type="component" value="Unassembled WGS sequence"/>
</dbReference>